<comment type="caution">
    <text evidence="2">The sequence shown here is derived from an EMBL/GenBank/DDBJ whole genome shotgun (WGS) entry which is preliminary data.</text>
</comment>
<evidence type="ECO:0000313" key="2">
    <source>
        <dbReference type="EMBL" id="KAK2114869.1"/>
    </source>
</evidence>
<feature type="compositionally biased region" description="Basic and acidic residues" evidence="1">
    <location>
        <begin position="116"/>
        <end position="134"/>
    </location>
</feature>
<organism evidence="2 3">
    <name type="scientific">Saguinus oedipus</name>
    <name type="common">Cotton-top tamarin</name>
    <name type="synonym">Oedipomidas oedipus</name>
    <dbReference type="NCBI Taxonomy" id="9490"/>
    <lineage>
        <taxon>Eukaryota</taxon>
        <taxon>Metazoa</taxon>
        <taxon>Chordata</taxon>
        <taxon>Craniata</taxon>
        <taxon>Vertebrata</taxon>
        <taxon>Euteleostomi</taxon>
        <taxon>Mammalia</taxon>
        <taxon>Eutheria</taxon>
        <taxon>Euarchontoglires</taxon>
        <taxon>Primates</taxon>
        <taxon>Haplorrhini</taxon>
        <taxon>Platyrrhini</taxon>
        <taxon>Cebidae</taxon>
        <taxon>Callitrichinae</taxon>
        <taxon>Saguinus</taxon>
    </lineage>
</organism>
<name>A0ABQ9VZQ5_SAGOE</name>
<protein>
    <submittedName>
        <fullName evidence="2">Uncharacterized protein</fullName>
    </submittedName>
</protein>
<proteinExistence type="predicted"/>
<feature type="non-terminal residue" evidence="2">
    <location>
        <position position="1"/>
    </location>
</feature>
<gene>
    <name evidence="2" type="ORF">P7K49_009135</name>
</gene>
<evidence type="ECO:0000256" key="1">
    <source>
        <dbReference type="SAM" id="MobiDB-lite"/>
    </source>
</evidence>
<accession>A0ABQ9VZQ5</accession>
<keyword evidence="3" id="KW-1185">Reference proteome</keyword>
<sequence length="134" mass="14670">SAFTSVDEGSRCTRGSQCSCSRESKASFVGEVQGPGLAVDVPVDLRQPLASFSILMRPPIPNSSPLALYPSTWLLLVKAYQQLRIQLAAWPSGGAGEKRERSGPSWVLGDTQSACEKQHQRPQAKDCEKRTHWD</sequence>
<feature type="non-terminal residue" evidence="2">
    <location>
        <position position="134"/>
    </location>
</feature>
<dbReference type="EMBL" id="JASSZA010000004">
    <property type="protein sequence ID" value="KAK2114869.1"/>
    <property type="molecule type" value="Genomic_DNA"/>
</dbReference>
<evidence type="ECO:0000313" key="3">
    <source>
        <dbReference type="Proteomes" id="UP001266305"/>
    </source>
</evidence>
<dbReference type="Proteomes" id="UP001266305">
    <property type="component" value="Unassembled WGS sequence"/>
</dbReference>
<feature type="region of interest" description="Disordered" evidence="1">
    <location>
        <begin position="91"/>
        <end position="134"/>
    </location>
</feature>
<reference evidence="2 3" key="1">
    <citation type="submission" date="2023-05" db="EMBL/GenBank/DDBJ databases">
        <title>B98-5 Cell Line De Novo Hybrid Assembly: An Optical Mapping Approach.</title>
        <authorList>
            <person name="Kananen K."/>
            <person name="Auerbach J.A."/>
            <person name="Kautto E."/>
            <person name="Blachly J.S."/>
        </authorList>
    </citation>
    <scope>NUCLEOTIDE SEQUENCE [LARGE SCALE GENOMIC DNA]</scope>
    <source>
        <strain evidence="2">B95-8</strain>
        <tissue evidence="2">Cell line</tissue>
    </source>
</reference>